<feature type="domain" description="Radical SAM core" evidence="2">
    <location>
        <begin position="116"/>
        <end position="354"/>
    </location>
</feature>
<dbReference type="GO" id="GO:0006779">
    <property type="term" value="P:porphyrin-containing compound biosynthetic process"/>
    <property type="evidence" value="ECO:0007669"/>
    <property type="project" value="TreeGrafter"/>
</dbReference>
<evidence type="ECO:0000259" key="2">
    <source>
        <dbReference type="PROSITE" id="PS51918"/>
    </source>
</evidence>
<evidence type="ECO:0000313" key="4">
    <source>
        <dbReference type="Proteomes" id="UP000277921"/>
    </source>
</evidence>
<name>A0A3N8RG44_9BURK</name>
<reference evidence="3 4" key="1">
    <citation type="submission" date="2018-08" db="EMBL/GenBank/DDBJ databases">
        <title>Comparative analysis of Burkholderia isolates from Puerto Rico.</title>
        <authorList>
            <person name="Hall C."/>
            <person name="Sahl J."/>
            <person name="Wagner D."/>
        </authorList>
    </citation>
    <scope>NUCLEOTIDE SEQUENCE [LARGE SCALE GENOMIC DNA]</scope>
    <source>
        <strain evidence="3 4">Bp9025</strain>
    </source>
</reference>
<protein>
    <submittedName>
        <fullName evidence="3">Radical SAM protein</fullName>
    </submittedName>
</protein>
<dbReference type="InterPro" id="IPR006638">
    <property type="entry name" value="Elp3/MiaA/NifB-like_rSAM"/>
</dbReference>
<dbReference type="GO" id="GO:0003824">
    <property type="term" value="F:catalytic activity"/>
    <property type="evidence" value="ECO:0007669"/>
    <property type="project" value="InterPro"/>
</dbReference>
<dbReference type="GO" id="GO:0005737">
    <property type="term" value="C:cytoplasm"/>
    <property type="evidence" value="ECO:0007669"/>
    <property type="project" value="TreeGrafter"/>
</dbReference>
<dbReference type="SFLD" id="SFLDG01065">
    <property type="entry name" value="anaerobic_coproporphyrinogen-I"/>
    <property type="match status" value="1"/>
</dbReference>
<evidence type="ECO:0000256" key="1">
    <source>
        <dbReference type="SAM" id="MobiDB-lite"/>
    </source>
</evidence>
<accession>A0A3N8RG44</accession>
<dbReference type="SFLD" id="SFLDS00029">
    <property type="entry name" value="Radical_SAM"/>
    <property type="match status" value="1"/>
</dbReference>
<dbReference type="InterPro" id="IPR007197">
    <property type="entry name" value="rSAM"/>
</dbReference>
<dbReference type="SUPFAM" id="SSF102114">
    <property type="entry name" value="Radical SAM enzymes"/>
    <property type="match status" value="1"/>
</dbReference>
<sequence>MAQALRAAHRQSVRRDLHRGQGSGPARRRVPHPHRGACSMTTDAPARGIEARSQAAAFDDARASLDRLGIPDALPALHAAGLGIRRSVLGGSHSVAVYPPIDSLTPVESRSVLRAIGFGGDISLYVHIPFCETRCTFCHYTVQHYAGKGKASQTSEDDVARYLDALRRELALWGARIAQSGTALSSIYIGGGTPLVLDEASLGDLIRTIGTSFDILPGAEVCIEGSPLTITAPGGEDKLHFLKEQGFTRLSFGVQSFDDAVLKYAGRGYKRDVPIRAAQIAGAIFDNWNLDLIQGLYKGSPAEVWRNLQTIADLQPAHLTWYHGRFADRPQGDWYQSDDRHGEFEDELATLLGRMLIWRGMEALGYHQCDGNRFVRAHHYIDPFKKVRTSASRDLLGVGVASYSHVGASAAGSGCRGYTFRNDTQVRAYADRALRGDLPIATGRAIDDEEWLAMSYATGLRSGRVEDPALHAIAVGKPQLSARYRALTCRLAGLGILEPYADCEGREGLRLTPLGRLFEDETLALFFSPAVKRILTAPPKPAVSLVRMPAKTAAVPSMTRA</sequence>
<dbReference type="Proteomes" id="UP000277921">
    <property type="component" value="Unassembled WGS sequence"/>
</dbReference>
<feature type="compositionally biased region" description="Basic residues" evidence="1">
    <location>
        <begin position="26"/>
        <end position="35"/>
    </location>
</feature>
<evidence type="ECO:0000313" key="3">
    <source>
        <dbReference type="EMBL" id="RQT18619.1"/>
    </source>
</evidence>
<proteinExistence type="predicted"/>
<dbReference type="AlphaFoldDB" id="A0A3N8RG44"/>
<dbReference type="InterPro" id="IPR058240">
    <property type="entry name" value="rSAM_sf"/>
</dbReference>
<dbReference type="GO" id="GO:0051539">
    <property type="term" value="F:4 iron, 4 sulfur cluster binding"/>
    <property type="evidence" value="ECO:0007669"/>
    <property type="project" value="TreeGrafter"/>
</dbReference>
<dbReference type="InterPro" id="IPR034505">
    <property type="entry name" value="Coproporphyrinogen-III_oxidase"/>
</dbReference>
<organism evidence="3 4">
    <name type="scientific">Burkholderia contaminans</name>
    <dbReference type="NCBI Taxonomy" id="488447"/>
    <lineage>
        <taxon>Bacteria</taxon>
        <taxon>Pseudomonadati</taxon>
        <taxon>Pseudomonadota</taxon>
        <taxon>Betaproteobacteria</taxon>
        <taxon>Burkholderiales</taxon>
        <taxon>Burkholderiaceae</taxon>
        <taxon>Burkholderia</taxon>
        <taxon>Burkholderia cepacia complex</taxon>
    </lineage>
</organism>
<dbReference type="PANTHER" id="PTHR13932:SF5">
    <property type="entry name" value="RADICAL S-ADENOSYL METHIONINE DOMAIN-CONTAINING PROTEIN 1, MITOCHONDRIAL"/>
    <property type="match status" value="1"/>
</dbReference>
<dbReference type="Pfam" id="PF04055">
    <property type="entry name" value="Radical_SAM"/>
    <property type="match status" value="1"/>
</dbReference>
<dbReference type="PANTHER" id="PTHR13932">
    <property type="entry name" value="COPROPORPHYRINIGEN III OXIDASE"/>
    <property type="match status" value="1"/>
</dbReference>
<gene>
    <name evidence="3" type="ORF">DF051_08315</name>
</gene>
<dbReference type="CDD" id="cd01335">
    <property type="entry name" value="Radical_SAM"/>
    <property type="match status" value="1"/>
</dbReference>
<dbReference type="PROSITE" id="PS51918">
    <property type="entry name" value="RADICAL_SAM"/>
    <property type="match status" value="1"/>
</dbReference>
<feature type="region of interest" description="Disordered" evidence="1">
    <location>
        <begin position="1"/>
        <end position="43"/>
    </location>
</feature>
<comment type="caution">
    <text evidence="3">The sequence shown here is derived from an EMBL/GenBank/DDBJ whole genome shotgun (WGS) entry which is preliminary data.</text>
</comment>
<dbReference type="SMART" id="SM00729">
    <property type="entry name" value="Elp3"/>
    <property type="match status" value="1"/>
</dbReference>
<dbReference type="EMBL" id="QTQV01000004">
    <property type="protein sequence ID" value="RQT18619.1"/>
    <property type="molecule type" value="Genomic_DNA"/>
</dbReference>